<keyword evidence="2" id="KW-1185">Reference proteome</keyword>
<sequence length="417" mass="46746">MMSSEIINNVRRWGCVAQEIQESNNKIENLKNLEQNLSLIDVGGENLCFDEMVSGGLFFDELDGGDSCFDADWFMGCLDSDQENSNKIENLEQNLSLIDVGGGNLCFDEMVSGGLWLDELDGGDSCFDAFEIDWFMGYLDSDQENRKKMNLEETIGENLSLMDSGSGDICFDQLGGGDFFFDNFDIDWFMGYLDSDQVNNNNMIDSDVGNNLEESWVSTSEILGLMDLAGGDLCFNELDCGDFFVDNFDSDWLMGYLDSDEEEISKKMNIEGIGFGNYVEESRTLTAESFLVMDSGDADCSVSDQRKIGGFCSDDINIDWLMRCLDSDKEEDLRCDDLDSFIAILDSNQEEPLEHRTMSKPGFKKKKLKDFIPVGLTKSGKENRRQALKCTVKRGMLPFALSYSAAPLFFVAFISSC</sequence>
<gene>
    <name evidence="1" type="ORF">POM88_036132</name>
</gene>
<dbReference type="EMBL" id="JAUIZM010000008">
    <property type="protein sequence ID" value="KAK1370040.1"/>
    <property type="molecule type" value="Genomic_DNA"/>
</dbReference>
<dbReference type="Proteomes" id="UP001237642">
    <property type="component" value="Unassembled WGS sequence"/>
</dbReference>
<evidence type="ECO:0000313" key="1">
    <source>
        <dbReference type="EMBL" id="KAK1370040.1"/>
    </source>
</evidence>
<name>A0AAD8HML7_9APIA</name>
<comment type="caution">
    <text evidence="1">The sequence shown here is derived from an EMBL/GenBank/DDBJ whole genome shotgun (WGS) entry which is preliminary data.</text>
</comment>
<protein>
    <submittedName>
        <fullName evidence="1">Uncharacterized protein</fullName>
    </submittedName>
</protein>
<evidence type="ECO:0000313" key="2">
    <source>
        <dbReference type="Proteomes" id="UP001237642"/>
    </source>
</evidence>
<dbReference type="AlphaFoldDB" id="A0AAD8HML7"/>
<accession>A0AAD8HML7</accession>
<reference evidence="1" key="2">
    <citation type="submission" date="2023-05" db="EMBL/GenBank/DDBJ databases">
        <authorList>
            <person name="Schelkunov M.I."/>
        </authorList>
    </citation>
    <scope>NUCLEOTIDE SEQUENCE</scope>
    <source>
        <strain evidence="1">Hsosn_3</strain>
        <tissue evidence="1">Leaf</tissue>
    </source>
</reference>
<proteinExistence type="predicted"/>
<reference evidence="1" key="1">
    <citation type="submission" date="2023-02" db="EMBL/GenBank/DDBJ databases">
        <title>Genome of toxic invasive species Heracleum sosnowskyi carries increased number of genes despite the absence of recent whole-genome duplications.</title>
        <authorList>
            <person name="Schelkunov M."/>
            <person name="Shtratnikova V."/>
            <person name="Makarenko M."/>
            <person name="Klepikova A."/>
            <person name="Omelchenko D."/>
            <person name="Novikova G."/>
            <person name="Obukhova E."/>
            <person name="Bogdanov V."/>
            <person name="Penin A."/>
            <person name="Logacheva M."/>
        </authorList>
    </citation>
    <scope>NUCLEOTIDE SEQUENCE</scope>
    <source>
        <strain evidence="1">Hsosn_3</strain>
        <tissue evidence="1">Leaf</tissue>
    </source>
</reference>
<organism evidence="1 2">
    <name type="scientific">Heracleum sosnowskyi</name>
    <dbReference type="NCBI Taxonomy" id="360622"/>
    <lineage>
        <taxon>Eukaryota</taxon>
        <taxon>Viridiplantae</taxon>
        <taxon>Streptophyta</taxon>
        <taxon>Embryophyta</taxon>
        <taxon>Tracheophyta</taxon>
        <taxon>Spermatophyta</taxon>
        <taxon>Magnoliopsida</taxon>
        <taxon>eudicotyledons</taxon>
        <taxon>Gunneridae</taxon>
        <taxon>Pentapetalae</taxon>
        <taxon>asterids</taxon>
        <taxon>campanulids</taxon>
        <taxon>Apiales</taxon>
        <taxon>Apiaceae</taxon>
        <taxon>Apioideae</taxon>
        <taxon>apioid superclade</taxon>
        <taxon>Tordylieae</taxon>
        <taxon>Tordyliinae</taxon>
        <taxon>Heracleum</taxon>
    </lineage>
</organism>